<name>A0A6H1ZD17_9ZZZZ</name>
<dbReference type="AlphaFoldDB" id="A0A6H1ZD17"/>
<reference evidence="1" key="1">
    <citation type="submission" date="2020-03" db="EMBL/GenBank/DDBJ databases">
        <title>The deep terrestrial virosphere.</title>
        <authorList>
            <person name="Holmfeldt K."/>
            <person name="Nilsson E."/>
            <person name="Simone D."/>
            <person name="Lopez-Fernandez M."/>
            <person name="Wu X."/>
            <person name="de Brujin I."/>
            <person name="Lundin D."/>
            <person name="Andersson A."/>
            <person name="Bertilsson S."/>
            <person name="Dopson M."/>
        </authorList>
    </citation>
    <scope>NUCLEOTIDE SEQUENCE</scope>
    <source>
        <strain evidence="1">TM448A00204</strain>
        <strain evidence="2">TM448B00128</strain>
    </source>
</reference>
<evidence type="ECO:0000313" key="1">
    <source>
        <dbReference type="EMBL" id="QJA45277.1"/>
    </source>
</evidence>
<gene>
    <name evidence="1" type="ORF">TM448A00204_0022</name>
    <name evidence="2" type="ORF">TM448B00128_0052</name>
</gene>
<evidence type="ECO:0000313" key="2">
    <source>
        <dbReference type="EMBL" id="QJH93677.1"/>
    </source>
</evidence>
<dbReference type="EMBL" id="MT144590">
    <property type="protein sequence ID" value="QJH93677.1"/>
    <property type="molecule type" value="Genomic_DNA"/>
</dbReference>
<dbReference type="EMBL" id="MT143988">
    <property type="protein sequence ID" value="QJA45277.1"/>
    <property type="molecule type" value="Genomic_DNA"/>
</dbReference>
<sequence>MKLVELRKKSDNIQLAPKEALEEAGQSNFKADEVIIIFYNEENNNYEYWQGGSLSLERILWHLHKIEIGLLG</sequence>
<protein>
    <submittedName>
        <fullName evidence="1">Uncharacterized protein</fullName>
    </submittedName>
</protein>
<organism evidence="1">
    <name type="scientific">viral metagenome</name>
    <dbReference type="NCBI Taxonomy" id="1070528"/>
    <lineage>
        <taxon>unclassified sequences</taxon>
        <taxon>metagenomes</taxon>
        <taxon>organismal metagenomes</taxon>
    </lineage>
</organism>
<proteinExistence type="predicted"/>
<accession>A0A6H1ZD17</accession>